<organism evidence="1 2">
    <name type="scientific">Neptunitalea chrysea</name>
    <dbReference type="NCBI Taxonomy" id="1647581"/>
    <lineage>
        <taxon>Bacteria</taxon>
        <taxon>Pseudomonadati</taxon>
        <taxon>Bacteroidota</taxon>
        <taxon>Flavobacteriia</taxon>
        <taxon>Flavobacteriales</taxon>
        <taxon>Flavobacteriaceae</taxon>
        <taxon>Neptunitalea</taxon>
    </lineage>
</organism>
<dbReference type="EMBL" id="BRVP01000004">
    <property type="protein sequence ID" value="GLB51720.1"/>
    <property type="molecule type" value="Genomic_DNA"/>
</dbReference>
<protein>
    <submittedName>
        <fullName evidence="1">Uncharacterized protein</fullName>
    </submittedName>
</protein>
<dbReference type="Proteomes" id="UP001143545">
    <property type="component" value="Unassembled WGS sequence"/>
</dbReference>
<keyword evidence="2" id="KW-1185">Reference proteome</keyword>
<proteinExistence type="predicted"/>
<reference evidence="1" key="1">
    <citation type="submission" date="2022-07" db="EMBL/GenBank/DDBJ databases">
        <title>Taxonomy of Novel Oxalotrophic and Methylotrophic Bacteria.</title>
        <authorList>
            <person name="Sahin N."/>
            <person name="Tani A."/>
        </authorList>
    </citation>
    <scope>NUCLEOTIDE SEQUENCE</scope>
    <source>
        <strain evidence="1">AM327</strain>
    </source>
</reference>
<comment type="caution">
    <text evidence="1">The sequence shown here is derived from an EMBL/GenBank/DDBJ whole genome shotgun (WGS) entry which is preliminary data.</text>
</comment>
<name>A0A9W6B4Y5_9FLAO</name>
<gene>
    <name evidence="1" type="ORF">NBRC110019_07590</name>
</gene>
<evidence type="ECO:0000313" key="1">
    <source>
        <dbReference type="EMBL" id="GLB51720.1"/>
    </source>
</evidence>
<evidence type="ECO:0000313" key="2">
    <source>
        <dbReference type="Proteomes" id="UP001143545"/>
    </source>
</evidence>
<dbReference type="RefSeq" id="WP_281752548.1">
    <property type="nucleotide sequence ID" value="NZ_BRVP01000004.1"/>
</dbReference>
<sequence>MNFSNLYKELSTMITDTIDGIRWVDLWNSQVYNLDTEAPFPAPAVFMAFRSNTMQDMSAKVQSVQLQVDFFLFYETFLDTFNGAYNQDEALSYLEHLDSLNALFHGSHGEHYSNMKRINFSPVDTGGAGNLYSVTYTCDFVDRTAQKQWDEGSFADLTIDPAAEGNKFIVD</sequence>
<accession>A0A9W6B4Y5</accession>
<dbReference type="AlphaFoldDB" id="A0A9W6B4Y5"/>